<proteinExistence type="predicted"/>
<name>A0A6C0BK25_9ZZZZ</name>
<dbReference type="Pfam" id="PF08123">
    <property type="entry name" value="DOT1"/>
    <property type="match status" value="1"/>
</dbReference>
<dbReference type="InterPro" id="IPR025789">
    <property type="entry name" value="DOT1_dom"/>
</dbReference>
<feature type="region of interest" description="Disordered" evidence="1">
    <location>
        <begin position="1"/>
        <end position="30"/>
    </location>
</feature>
<evidence type="ECO:0000313" key="3">
    <source>
        <dbReference type="EMBL" id="QHS92101.1"/>
    </source>
</evidence>
<protein>
    <recommendedName>
        <fullName evidence="2">DOT1 domain-containing protein</fullName>
    </recommendedName>
</protein>
<dbReference type="AlphaFoldDB" id="A0A6C0BK25"/>
<sequence length="226" mass="25836">MNTQQPPKKTRRNKVHLRKTMKNNPNKTSSFETLFQGLSEKISVDSEKYKGHHITYGEITERGLHICSALFEKYNPLEKVPLENRTFYDLGCGLGKFVIGMSILHPQLRSIGIDVVEERVEQARAALARVPTKLVQKHSMFHTGSFLEDRFHFNNACWIFVSNLCIGNDVLVPLLVKLKTEMRPGSVLLCSREFPEAENSGFVKREVSSVPMTWAEKSNIIVYQRV</sequence>
<organism evidence="3">
    <name type="scientific">viral metagenome</name>
    <dbReference type="NCBI Taxonomy" id="1070528"/>
    <lineage>
        <taxon>unclassified sequences</taxon>
        <taxon>metagenomes</taxon>
        <taxon>organismal metagenomes</taxon>
    </lineage>
</organism>
<dbReference type="CDD" id="cd02440">
    <property type="entry name" value="AdoMet_MTases"/>
    <property type="match status" value="1"/>
</dbReference>
<dbReference type="InterPro" id="IPR029063">
    <property type="entry name" value="SAM-dependent_MTases_sf"/>
</dbReference>
<dbReference type="SUPFAM" id="SSF53335">
    <property type="entry name" value="S-adenosyl-L-methionine-dependent methyltransferases"/>
    <property type="match status" value="1"/>
</dbReference>
<feature type="domain" description="DOT1" evidence="2">
    <location>
        <begin position="82"/>
        <end position="199"/>
    </location>
</feature>
<evidence type="ECO:0000256" key="1">
    <source>
        <dbReference type="SAM" id="MobiDB-lite"/>
    </source>
</evidence>
<accession>A0A6C0BK25</accession>
<dbReference type="GO" id="GO:0031151">
    <property type="term" value="F:histone H3K79 methyltransferase activity"/>
    <property type="evidence" value="ECO:0007669"/>
    <property type="project" value="InterPro"/>
</dbReference>
<feature type="compositionally biased region" description="Basic residues" evidence="1">
    <location>
        <begin position="8"/>
        <end position="21"/>
    </location>
</feature>
<dbReference type="Gene3D" id="3.40.50.150">
    <property type="entry name" value="Vaccinia Virus protein VP39"/>
    <property type="match status" value="1"/>
</dbReference>
<dbReference type="EMBL" id="MN739168">
    <property type="protein sequence ID" value="QHS92101.1"/>
    <property type="molecule type" value="Genomic_DNA"/>
</dbReference>
<evidence type="ECO:0000259" key="2">
    <source>
        <dbReference type="Pfam" id="PF08123"/>
    </source>
</evidence>
<reference evidence="3" key="1">
    <citation type="journal article" date="2020" name="Nature">
        <title>Giant virus diversity and host interactions through global metagenomics.</title>
        <authorList>
            <person name="Schulz F."/>
            <person name="Roux S."/>
            <person name="Paez-Espino D."/>
            <person name="Jungbluth S."/>
            <person name="Walsh D.A."/>
            <person name="Denef V.J."/>
            <person name="McMahon K.D."/>
            <person name="Konstantinidis K.T."/>
            <person name="Eloe-Fadrosh E.A."/>
            <person name="Kyrpides N.C."/>
            <person name="Woyke T."/>
        </authorList>
    </citation>
    <scope>NUCLEOTIDE SEQUENCE</scope>
    <source>
        <strain evidence="3">GVMAG-M-3300013285-6</strain>
    </source>
</reference>